<organism evidence="1 2">
    <name type="scientific">Thalassiosira oceanica</name>
    <name type="common">Marine diatom</name>
    <dbReference type="NCBI Taxonomy" id="159749"/>
    <lineage>
        <taxon>Eukaryota</taxon>
        <taxon>Sar</taxon>
        <taxon>Stramenopiles</taxon>
        <taxon>Ochrophyta</taxon>
        <taxon>Bacillariophyta</taxon>
        <taxon>Coscinodiscophyceae</taxon>
        <taxon>Thalassiosirophycidae</taxon>
        <taxon>Thalassiosirales</taxon>
        <taxon>Thalassiosiraceae</taxon>
        <taxon>Thalassiosira</taxon>
    </lineage>
</organism>
<protein>
    <submittedName>
        <fullName evidence="1">Uncharacterized protein</fullName>
    </submittedName>
</protein>
<reference evidence="1 2" key="1">
    <citation type="journal article" date="2012" name="Genome Biol.">
        <title>Genome and low-iron response of an oceanic diatom adapted to chronic iron limitation.</title>
        <authorList>
            <person name="Lommer M."/>
            <person name="Specht M."/>
            <person name="Roy A.S."/>
            <person name="Kraemer L."/>
            <person name="Andreson R."/>
            <person name="Gutowska M.A."/>
            <person name="Wolf J."/>
            <person name="Bergner S.V."/>
            <person name="Schilhabel M.B."/>
            <person name="Klostermeier U.C."/>
            <person name="Beiko R.G."/>
            <person name="Rosenstiel P."/>
            <person name="Hippler M."/>
            <person name="Laroche J."/>
        </authorList>
    </citation>
    <scope>NUCLEOTIDE SEQUENCE [LARGE SCALE GENOMIC DNA]</scope>
    <source>
        <strain evidence="1 2">CCMP1005</strain>
    </source>
</reference>
<name>K0R0D0_THAOC</name>
<comment type="caution">
    <text evidence="1">The sequence shown here is derived from an EMBL/GenBank/DDBJ whole genome shotgun (WGS) entry which is preliminary data.</text>
</comment>
<dbReference type="AlphaFoldDB" id="K0R0D0"/>
<gene>
    <name evidence="1" type="ORF">THAOC_35787</name>
</gene>
<keyword evidence="2" id="KW-1185">Reference proteome</keyword>
<dbReference type="Proteomes" id="UP000266841">
    <property type="component" value="Unassembled WGS sequence"/>
</dbReference>
<evidence type="ECO:0000313" key="1">
    <source>
        <dbReference type="EMBL" id="EJK45593.1"/>
    </source>
</evidence>
<evidence type="ECO:0000313" key="2">
    <source>
        <dbReference type="Proteomes" id="UP000266841"/>
    </source>
</evidence>
<sequence length="120" mass="13024">MQHNQTRWFRGLGHHLLVGWVDWKDRLALKNGFAPYARLLTAETATYGTLTVHHDKAAAAAAAAAAEPCKILWEVQKCLGIACSDNAPSAYDSTPPVGWAAFAVHLPELALPGWGKHPTQ</sequence>
<accession>K0R0D0</accession>
<proteinExistence type="predicted"/>
<dbReference type="EMBL" id="AGNL01048401">
    <property type="protein sequence ID" value="EJK45593.1"/>
    <property type="molecule type" value="Genomic_DNA"/>
</dbReference>